<dbReference type="RefSeq" id="WP_024857162.1">
    <property type="nucleotide sequence ID" value="NZ_JEOB01000001.1"/>
</dbReference>
<dbReference type="HAMAP" id="MF_00048">
    <property type="entry name" value="UPF0102"/>
    <property type="match status" value="1"/>
</dbReference>
<dbReference type="CDD" id="cd20736">
    <property type="entry name" value="PoNe_Nuclease"/>
    <property type="match status" value="1"/>
</dbReference>
<dbReference type="OrthoDB" id="9802516at2"/>
<reference evidence="3 4" key="1">
    <citation type="submission" date="2013-06" db="EMBL/GenBank/DDBJ databases">
        <title>Rumen cellulosomics: divergent fiber-degrading strategies revealed by comparative genome-wide analysis of six Ruminococcal strains.</title>
        <authorList>
            <person name="Dassa B."/>
            <person name="Borovok I."/>
            <person name="Lamed R."/>
            <person name="Flint H."/>
            <person name="Yeoman C.J."/>
            <person name="White B."/>
            <person name="Bayer E.A."/>
        </authorList>
    </citation>
    <scope>NUCLEOTIDE SEQUENCE [LARGE SCALE GENOMIC DNA]</scope>
    <source>
        <strain evidence="3 4">SY3</strain>
    </source>
</reference>
<dbReference type="AlphaFoldDB" id="A0A011UI58"/>
<dbReference type="Proteomes" id="UP000021369">
    <property type="component" value="Unassembled WGS sequence"/>
</dbReference>
<keyword evidence="4" id="KW-1185">Reference proteome</keyword>
<dbReference type="PANTHER" id="PTHR34039">
    <property type="entry name" value="UPF0102 PROTEIN YRAN"/>
    <property type="match status" value="1"/>
</dbReference>
<dbReference type="EMBL" id="JEOB01000001">
    <property type="protein sequence ID" value="EXM40364.1"/>
    <property type="molecule type" value="Genomic_DNA"/>
</dbReference>
<dbReference type="NCBIfam" id="NF009150">
    <property type="entry name" value="PRK12497.1-3"/>
    <property type="match status" value="1"/>
</dbReference>
<evidence type="ECO:0000256" key="1">
    <source>
        <dbReference type="ARBA" id="ARBA00006738"/>
    </source>
</evidence>
<comment type="caution">
    <text evidence="3">The sequence shown here is derived from an EMBL/GenBank/DDBJ whole genome shotgun (WGS) entry which is preliminary data.</text>
</comment>
<dbReference type="PATRIC" id="fig|1341156.4.peg.576"/>
<organism evidence="3 4">
    <name type="scientific">Ruminococcus albus SY3</name>
    <dbReference type="NCBI Taxonomy" id="1341156"/>
    <lineage>
        <taxon>Bacteria</taxon>
        <taxon>Bacillati</taxon>
        <taxon>Bacillota</taxon>
        <taxon>Clostridia</taxon>
        <taxon>Eubacteriales</taxon>
        <taxon>Oscillospiraceae</taxon>
        <taxon>Ruminococcus</taxon>
    </lineage>
</organism>
<evidence type="ECO:0000313" key="4">
    <source>
        <dbReference type="Proteomes" id="UP000021369"/>
    </source>
</evidence>
<proteinExistence type="inferred from homology"/>
<evidence type="ECO:0000256" key="2">
    <source>
        <dbReference type="HAMAP-Rule" id="MF_00048"/>
    </source>
</evidence>
<evidence type="ECO:0000313" key="3">
    <source>
        <dbReference type="EMBL" id="EXM40364.1"/>
    </source>
</evidence>
<sequence>MQKNQNSRSIGDIGEDYVCGYLRENGYEILERNFTVRGGEIDIIASQGNKIAFVEVKTRKVGALTTGESAITYTKKQRLIKTARIYLAKKNIRAFCRFDVAVVHHDGGNVVFFKYYKSAFDASSK</sequence>
<dbReference type="InterPro" id="IPR003509">
    <property type="entry name" value="UPF0102_YraN-like"/>
</dbReference>
<dbReference type="Gene3D" id="3.40.1350.10">
    <property type="match status" value="1"/>
</dbReference>
<name>A0A011UI58_RUMAL</name>
<accession>A0A011UI58</accession>
<dbReference type="SUPFAM" id="SSF52980">
    <property type="entry name" value="Restriction endonuclease-like"/>
    <property type="match status" value="1"/>
</dbReference>
<protein>
    <recommendedName>
        <fullName evidence="2">UPF0102 protein RASY3_00200</fullName>
    </recommendedName>
</protein>
<dbReference type="GO" id="GO:0003676">
    <property type="term" value="F:nucleic acid binding"/>
    <property type="evidence" value="ECO:0007669"/>
    <property type="project" value="InterPro"/>
</dbReference>
<dbReference type="Pfam" id="PF02021">
    <property type="entry name" value="UPF0102"/>
    <property type="match status" value="1"/>
</dbReference>
<dbReference type="InterPro" id="IPR011335">
    <property type="entry name" value="Restrct_endonuc-II-like"/>
</dbReference>
<dbReference type="PANTHER" id="PTHR34039:SF1">
    <property type="entry name" value="UPF0102 PROTEIN YRAN"/>
    <property type="match status" value="1"/>
</dbReference>
<dbReference type="InterPro" id="IPR011856">
    <property type="entry name" value="tRNA_endonuc-like_dom_sf"/>
</dbReference>
<gene>
    <name evidence="3" type="ORF">RASY3_00200</name>
</gene>
<dbReference type="NCBIfam" id="TIGR00252">
    <property type="entry name" value="YraN family protein"/>
    <property type="match status" value="1"/>
</dbReference>
<comment type="similarity">
    <text evidence="1 2">Belongs to the UPF0102 family.</text>
</comment>